<dbReference type="Proteomes" id="UP001494874">
    <property type="component" value="Segment"/>
</dbReference>
<protein>
    <submittedName>
        <fullName evidence="1">Uncharacterized protein</fullName>
    </submittedName>
</protein>
<keyword evidence="2" id="KW-1185">Reference proteome</keyword>
<gene>
    <name evidence="1" type="primary">85</name>
    <name evidence="1" type="ORF">SEA_MORGANA_85</name>
</gene>
<proteinExistence type="predicted"/>
<evidence type="ECO:0000313" key="2">
    <source>
        <dbReference type="Proteomes" id="UP001494874"/>
    </source>
</evidence>
<evidence type="ECO:0000313" key="1">
    <source>
        <dbReference type="EMBL" id="XAO35519.1"/>
    </source>
</evidence>
<accession>A0AAX4RAR8</accession>
<organism evidence="1 2">
    <name type="scientific">Gordonia phage Morgana</name>
    <dbReference type="NCBI Taxonomy" id="3137292"/>
    <lineage>
        <taxon>Viruses</taxon>
        <taxon>Duplodnaviria</taxon>
        <taxon>Heunggongvirae</taxon>
        <taxon>Uroviricota</taxon>
        <taxon>Caudoviricetes</taxon>
        <taxon>Kruegerviridae</taxon>
        <taxon>Cafassovirus</taxon>
        <taxon>Cafassovirus morgana</taxon>
    </lineage>
</organism>
<sequence>MSEPGMDTDPTAVLRTFAEAYCDITGSALDPHPKRQHLERLIAEFSSQVVVMPAATYRTESERTGEWQNRARRIINAVNRMLDQPYCDDANVQAYIELREAMVANDFRIED</sequence>
<reference evidence="1 2" key="1">
    <citation type="submission" date="2024-03" db="EMBL/GenBank/DDBJ databases">
        <authorList>
            <person name="Shriver K.J."/>
            <person name="Jarquin D.M."/>
            <person name="Bolanos-Abarca L."/>
            <person name="Cohen Z.M."/>
            <person name="Hayes E."/>
            <person name="Mustafa Y."/>
            <person name="Pacheco-Mendoza M."/>
            <person name="Broussard A.C."/>
            <person name="Fogarty M.P."/>
            <person name="Ko C."/>
            <person name="Russell D.A."/>
            <person name="Jacobs-Sera D."/>
            <person name="Hatfull G.F."/>
        </authorList>
    </citation>
    <scope>NUCLEOTIDE SEQUENCE [LARGE SCALE GENOMIC DNA]</scope>
</reference>
<dbReference type="EMBL" id="PP537962">
    <property type="protein sequence ID" value="XAO35519.1"/>
    <property type="molecule type" value="Genomic_DNA"/>
</dbReference>
<name>A0AAX4RAR8_9CAUD</name>